<dbReference type="Gene3D" id="3.40.50.150">
    <property type="entry name" value="Vaccinia Virus protein VP39"/>
    <property type="match status" value="1"/>
</dbReference>
<dbReference type="EMBL" id="JAAMPU010000105">
    <property type="protein sequence ID" value="NMH28312.1"/>
    <property type="molecule type" value="Genomic_DNA"/>
</dbReference>
<proteinExistence type="predicted"/>
<dbReference type="CDD" id="cd02440">
    <property type="entry name" value="AdoMet_MTases"/>
    <property type="match status" value="1"/>
</dbReference>
<dbReference type="Pfam" id="PF08241">
    <property type="entry name" value="Methyltransf_11"/>
    <property type="match status" value="1"/>
</dbReference>
<gene>
    <name evidence="2" type="ORF">G6047_09735</name>
</gene>
<evidence type="ECO:0000259" key="1">
    <source>
        <dbReference type="Pfam" id="PF08241"/>
    </source>
</evidence>
<dbReference type="SUPFAM" id="SSF53335">
    <property type="entry name" value="S-adenosyl-L-methionine-dependent methyltransferases"/>
    <property type="match status" value="1"/>
</dbReference>
<dbReference type="InterPro" id="IPR013216">
    <property type="entry name" value="Methyltransf_11"/>
</dbReference>
<accession>A0A972FUK5</accession>
<feature type="domain" description="Methyltransferase type 11" evidence="1">
    <location>
        <begin position="43"/>
        <end position="137"/>
    </location>
</feature>
<reference evidence="2" key="1">
    <citation type="submission" date="2020-02" db="EMBL/GenBank/DDBJ databases">
        <title>Flavobacterium sp. genome.</title>
        <authorList>
            <person name="Jung H.S."/>
            <person name="Baek J.H."/>
            <person name="Jeon C.O."/>
        </authorList>
    </citation>
    <scope>NUCLEOTIDE SEQUENCE</scope>
    <source>
        <strain evidence="2">SE-s28</strain>
    </source>
</reference>
<keyword evidence="2" id="KW-0489">Methyltransferase</keyword>
<sequence length="201" mass="23749">MSVFILQNLISLVASHYIYDRSDLYKMEWLEKLRPQKILLVTAGFDETSDWLTQRFPAAEVVVCDFYNPQKHTEISIERARKKYPSKPGTVSVKTSEIPFANETFDLVIAFLSAHEIREDKERITFFRELNRVLKPECFSFVTEHIRDGSNFLVYNIGAFHFHSRQTWFRTFVESGFQMYREYKITPFVSTFMINKNDNTA</sequence>
<organism evidence="2 3">
    <name type="scientific">Flavobacterium silvaticum</name>
    <dbReference type="NCBI Taxonomy" id="1852020"/>
    <lineage>
        <taxon>Bacteria</taxon>
        <taxon>Pseudomonadati</taxon>
        <taxon>Bacteroidota</taxon>
        <taxon>Flavobacteriia</taxon>
        <taxon>Flavobacteriales</taxon>
        <taxon>Flavobacteriaceae</taxon>
        <taxon>Flavobacterium</taxon>
    </lineage>
</organism>
<evidence type="ECO:0000313" key="2">
    <source>
        <dbReference type="EMBL" id="NMH28312.1"/>
    </source>
</evidence>
<evidence type="ECO:0000313" key="3">
    <source>
        <dbReference type="Proteomes" id="UP000712080"/>
    </source>
</evidence>
<dbReference type="RefSeq" id="WP_169527420.1">
    <property type="nucleotide sequence ID" value="NZ_JAAMPU010000105.1"/>
</dbReference>
<dbReference type="GO" id="GO:0032259">
    <property type="term" value="P:methylation"/>
    <property type="evidence" value="ECO:0007669"/>
    <property type="project" value="UniProtKB-KW"/>
</dbReference>
<name>A0A972FUK5_9FLAO</name>
<dbReference type="GO" id="GO:0008757">
    <property type="term" value="F:S-adenosylmethionine-dependent methyltransferase activity"/>
    <property type="evidence" value="ECO:0007669"/>
    <property type="project" value="InterPro"/>
</dbReference>
<dbReference type="Proteomes" id="UP000712080">
    <property type="component" value="Unassembled WGS sequence"/>
</dbReference>
<keyword evidence="3" id="KW-1185">Reference proteome</keyword>
<keyword evidence="2" id="KW-0808">Transferase</keyword>
<comment type="caution">
    <text evidence="2">The sequence shown here is derived from an EMBL/GenBank/DDBJ whole genome shotgun (WGS) entry which is preliminary data.</text>
</comment>
<protein>
    <submittedName>
        <fullName evidence="2">Class I SAM-dependent methyltransferase</fullName>
    </submittedName>
</protein>
<dbReference type="AlphaFoldDB" id="A0A972FUK5"/>
<dbReference type="InterPro" id="IPR029063">
    <property type="entry name" value="SAM-dependent_MTases_sf"/>
</dbReference>